<evidence type="ECO:0000313" key="7">
    <source>
        <dbReference type="Proteomes" id="UP001249851"/>
    </source>
</evidence>
<keyword evidence="6" id="KW-0418">Kinase</keyword>
<dbReference type="InterPro" id="IPR020635">
    <property type="entry name" value="Tyr_kinase_cat_dom"/>
</dbReference>
<feature type="compositionally biased region" description="Polar residues" evidence="4">
    <location>
        <begin position="246"/>
        <end position="257"/>
    </location>
</feature>
<accession>A0AAD9Q383</accession>
<keyword evidence="7" id="KW-1185">Reference proteome</keyword>
<evidence type="ECO:0000256" key="3">
    <source>
        <dbReference type="PROSITE-ProRule" id="PRU10141"/>
    </source>
</evidence>
<reference evidence="6" key="1">
    <citation type="journal article" date="2023" name="G3 (Bethesda)">
        <title>Whole genome assembly and annotation of the endangered Caribbean coral Acropora cervicornis.</title>
        <authorList>
            <person name="Selwyn J.D."/>
            <person name="Vollmer S.V."/>
        </authorList>
    </citation>
    <scope>NUCLEOTIDE SEQUENCE</scope>
    <source>
        <strain evidence="6">K2</strain>
    </source>
</reference>
<dbReference type="Gene3D" id="1.10.510.10">
    <property type="entry name" value="Transferase(Phosphotransferase) domain 1"/>
    <property type="match status" value="1"/>
</dbReference>
<feature type="compositionally biased region" description="Polar residues" evidence="4">
    <location>
        <begin position="127"/>
        <end position="137"/>
    </location>
</feature>
<dbReference type="GO" id="GO:0005524">
    <property type="term" value="F:ATP binding"/>
    <property type="evidence" value="ECO:0007669"/>
    <property type="project" value="UniProtKB-UniRule"/>
</dbReference>
<dbReference type="Pfam" id="PF07714">
    <property type="entry name" value="PK_Tyr_Ser-Thr"/>
    <property type="match status" value="1"/>
</dbReference>
<dbReference type="Gene3D" id="3.30.200.20">
    <property type="entry name" value="Phosphorylase Kinase, domain 1"/>
    <property type="match status" value="1"/>
</dbReference>
<dbReference type="InterPro" id="IPR001245">
    <property type="entry name" value="Ser-Thr/Tyr_kinase_cat_dom"/>
</dbReference>
<evidence type="ECO:0000259" key="5">
    <source>
        <dbReference type="PROSITE" id="PS50011"/>
    </source>
</evidence>
<dbReference type="CDD" id="cd00192">
    <property type="entry name" value="PTKc"/>
    <property type="match status" value="1"/>
</dbReference>
<keyword evidence="3" id="KW-0547">Nucleotide-binding</keyword>
<dbReference type="FunFam" id="1.10.510.10:FF:001346">
    <property type="entry name" value="Uncharacterized protein"/>
    <property type="match status" value="1"/>
</dbReference>
<protein>
    <submittedName>
        <fullName evidence="6">Tyrosine-protein kinase ZAP-70</fullName>
    </submittedName>
</protein>
<feature type="compositionally biased region" description="Basic and acidic residues" evidence="4">
    <location>
        <begin position="259"/>
        <end position="272"/>
    </location>
</feature>
<proteinExistence type="predicted"/>
<evidence type="ECO:0000313" key="6">
    <source>
        <dbReference type="EMBL" id="KAK2553856.1"/>
    </source>
</evidence>
<dbReference type="PROSITE" id="PS50011">
    <property type="entry name" value="PROTEIN_KINASE_DOM"/>
    <property type="match status" value="1"/>
</dbReference>
<dbReference type="InterPro" id="IPR050122">
    <property type="entry name" value="RTK"/>
</dbReference>
<reference evidence="6" key="2">
    <citation type="journal article" date="2023" name="Science">
        <title>Genomic signatures of disease resistance in endangered staghorn corals.</title>
        <authorList>
            <person name="Vollmer S.V."/>
            <person name="Selwyn J.D."/>
            <person name="Despard B.A."/>
            <person name="Roesel C.L."/>
        </authorList>
    </citation>
    <scope>NUCLEOTIDE SEQUENCE</scope>
    <source>
        <strain evidence="6">K2</strain>
    </source>
</reference>
<dbReference type="GO" id="GO:0007169">
    <property type="term" value="P:cell surface receptor protein tyrosine kinase signaling pathway"/>
    <property type="evidence" value="ECO:0007669"/>
    <property type="project" value="TreeGrafter"/>
</dbReference>
<dbReference type="PROSITE" id="PS00109">
    <property type="entry name" value="PROTEIN_KINASE_TYR"/>
    <property type="match status" value="1"/>
</dbReference>
<dbReference type="InterPro" id="IPR000719">
    <property type="entry name" value="Prot_kinase_dom"/>
</dbReference>
<keyword evidence="3" id="KW-0067">ATP-binding</keyword>
<dbReference type="InterPro" id="IPR008266">
    <property type="entry name" value="Tyr_kinase_AS"/>
</dbReference>
<dbReference type="AlphaFoldDB" id="A0AAD9Q383"/>
<evidence type="ECO:0000256" key="4">
    <source>
        <dbReference type="SAM" id="MobiDB-lite"/>
    </source>
</evidence>
<feature type="binding site" evidence="3">
    <location>
        <position position="713"/>
    </location>
    <ligand>
        <name>ATP</name>
        <dbReference type="ChEBI" id="CHEBI:30616"/>
    </ligand>
</feature>
<dbReference type="Pfam" id="PF00069">
    <property type="entry name" value="Pkinase"/>
    <property type="match status" value="1"/>
</dbReference>
<dbReference type="Proteomes" id="UP001249851">
    <property type="component" value="Unassembled WGS sequence"/>
</dbReference>
<feature type="domain" description="Protein kinase" evidence="5">
    <location>
        <begin position="677"/>
        <end position="907"/>
    </location>
</feature>
<name>A0AAD9Q383_ACRCE</name>
<dbReference type="PROSITE" id="PS00107">
    <property type="entry name" value="PROTEIN_KINASE_ATP"/>
    <property type="match status" value="1"/>
</dbReference>
<evidence type="ECO:0000256" key="2">
    <source>
        <dbReference type="ARBA" id="ARBA00051243"/>
    </source>
</evidence>
<dbReference type="SUPFAM" id="SSF56112">
    <property type="entry name" value="Protein kinase-like (PK-like)"/>
    <property type="match status" value="1"/>
</dbReference>
<comment type="catalytic activity">
    <reaction evidence="2">
        <text>L-tyrosyl-[protein] + ATP = O-phospho-L-tyrosyl-[protein] + ADP + H(+)</text>
        <dbReference type="Rhea" id="RHEA:10596"/>
        <dbReference type="Rhea" id="RHEA-COMP:10136"/>
        <dbReference type="Rhea" id="RHEA-COMP:20101"/>
        <dbReference type="ChEBI" id="CHEBI:15378"/>
        <dbReference type="ChEBI" id="CHEBI:30616"/>
        <dbReference type="ChEBI" id="CHEBI:46858"/>
        <dbReference type="ChEBI" id="CHEBI:61978"/>
        <dbReference type="ChEBI" id="CHEBI:456216"/>
        <dbReference type="EC" id="2.7.10.1"/>
    </reaction>
</comment>
<keyword evidence="6" id="KW-0808">Transferase</keyword>
<comment type="subcellular location">
    <subcellularLocation>
        <location evidence="1">Membrane</location>
        <topology evidence="1">Single-pass membrane protein</topology>
    </subcellularLocation>
</comment>
<dbReference type="EMBL" id="JARQWQ010000074">
    <property type="protein sequence ID" value="KAK2553856.1"/>
    <property type="molecule type" value="Genomic_DNA"/>
</dbReference>
<evidence type="ECO:0000256" key="1">
    <source>
        <dbReference type="ARBA" id="ARBA00004167"/>
    </source>
</evidence>
<dbReference type="GO" id="GO:0043235">
    <property type="term" value="C:receptor complex"/>
    <property type="evidence" value="ECO:0007669"/>
    <property type="project" value="TreeGrafter"/>
</dbReference>
<feature type="region of interest" description="Disordered" evidence="4">
    <location>
        <begin position="246"/>
        <end position="273"/>
    </location>
</feature>
<dbReference type="GO" id="GO:0004714">
    <property type="term" value="F:transmembrane receptor protein tyrosine kinase activity"/>
    <property type="evidence" value="ECO:0007669"/>
    <property type="project" value="UniProtKB-EC"/>
</dbReference>
<feature type="region of interest" description="Disordered" evidence="4">
    <location>
        <begin position="127"/>
        <end position="162"/>
    </location>
</feature>
<comment type="caution">
    <text evidence="6">The sequence shown here is derived from an EMBL/GenBank/DDBJ whole genome shotgun (WGS) entry which is preliminary data.</text>
</comment>
<dbReference type="InterPro" id="IPR017441">
    <property type="entry name" value="Protein_kinase_ATP_BS"/>
</dbReference>
<organism evidence="6 7">
    <name type="scientific">Acropora cervicornis</name>
    <name type="common">Staghorn coral</name>
    <dbReference type="NCBI Taxonomy" id="6130"/>
    <lineage>
        <taxon>Eukaryota</taxon>
        <taxon>Metazoa</taxon>
        <taxon>Cnidaria</taxon>
        <taxon>Anthozoa</taxon>
        <taxon>Hexacorallia</taxon>
        <taxon>Scleractinia</taxon>
        <taxon>Astrocoeniina</taxon>
        <taxon>Acroporidae</taxon>
        <taxon>Acropora</taxon>
    </lineage>
</organism>
<gene>
    <name evidence="6" type="ORF">P5673_024847</name>
</gene>
<dbReference type="GO" id="GO:0005886">
    <property type="term" value="C:plasma membrane"/>
    <property type="evidence" value="ECO:0007669"/>
    <property type="project" value="TreeGrafter"/>
</dbReference>
<dbReference type="PANTHER" id="PTHR24416">
    <property type="entry name" value="TYROSINE-PROTEIN KINASE RECEPTOR"/>
    <property type="match status" value="1"/>
</dbReference>
<dbReference type="SMART" id="SM00219">
    <property type="entry name" value="TyrKc"/>
    <property type="match status" value="1"/>
</dbReference>
<dbReference type="PANTHER" id="PTHR24416:SF611">
    <property type="entry name" value="TYROSINE-PROTEIN KINASE TRANSMEMBRANE RECEPTOR ROR"/>
    <property type="match status" value="1"/>
</dbReference>
<dbReference type="InterPro" id="IPR011009">
    <property type="entry name" value="Kinase-like_dom_sf"/>
</dbReference>
<sequence>MWSRSSPTLKVPEKEAMEKIHSVLSEIEDWEIPTLSNDQLELQMHTDDTEVSNADYSCLAGGQTQLNASGYARNLPGITLIPSASVFNTSIVRKESVSKTFSHPDLIRRIFGTEIFHVSEEASSCLLSSKTSPTRPSSCPPAIEASSKKSDGCPGRRSVPGESTAAREFDLVHNGDSPLPSCPFLSHLESQIGDFGEVIPMAPGTEELSETEYNTDDIDSDDGQDTGFCAEALAMRALGGIAVKASTSPSNSAQNVGSDEEHKTEMLGHDSPVHTLPRLFVQTLGSSTEENAGDNLDTFHHKASSIPDSQGTGSASPYAQIGFPQPVSDLRDQDENSDHFPIPRLESTNGYLTNMEASRSVHFETNIRDSGVIASSNVDAGLGQHDSSAMETTSAITEVLPFANSLCSKTADESLACFTNVRSRFFDGSASFFEFLPDVKEDDSCTLITDLQDDIDSNSSDLSSRDDAETSLCRMFESGRNRSVQENQSDNDKVLDPGFELDFTFEDCEIPPQLNVDNSSSEVDTQGIEPGHYLSEEKQMVFIDSSLEKIRQDLKDEKSSGHTVGDNTSSGPVGFLPGKLQDLPLVFDNGLESIEMVSLPLNNLSKECMMKATEALRFKDEMSSHEGLDLNFFEDTCSNDGCLLDGACEADSEIPKKKPLLDLNEIDEKLQIKYEELKIEKILGQGNFGNVRKATWVHYDSSNFRKKEEVAVKSLRNNRSDRNCSDFIKEIKNMVKLQSMTSGSHYVIKLRGVSQNKDETMLVTELAPLGALDTYLREKEESHKMLHRDLAARNILVMTEELVKISDFGLSRHQEYAPECLRRQSFTSKSDVWSFAVTMWEIFTSGSQPYKDVKGEDLLGYLEKGSRLPKPEKCPDKVFKVVQKCWKEDPQERPTFYLLEKDLQECFQDSTREPQL</sequence>